<dbReference type="EMBL" id="LN725587">
    <property type="protein sequence ID" value="CEP10880.1"/>
    <property type="molecule type" value="Genomic_DNA"/>
</dbReference>
<protein>
    <submittedName>
        <fullName evidence="4">Uncharacterized protein</fullName>
    </submittedName>
</protein>
<dbReference type="SMART" id="SM00320">
    <property type="entry name" value="WD40"/>
    <property type="match status" value="3"/>
</dbReference>
<dbReference type="InterPro" id="IPR001680">
    <property type="entry name" value="WD40_rpt"/>
</dbReference>
<sequence>MPQSQSIAEYSKLYDQYSNENDYRKVPLIESEWITIKDQSEMENYLPKPNIATITIGISKIQTETISNFESIDVSKSIPNKRAHILNVGGSVWGLDFVPKPSSCKSSDQYLTIGGYNSTTEHHLLTEDVDRNDRFNVIQIWKCRSCITKFKPMLDMCILHDFGVVVDFKWCPYSVYDVEKLGILAAMFNNGEIRLLVVPHPQHVKRARIVLQLSNKNDNAFCFAWGGYRNLACGTRSGSIVIWDIVESLLQDTVLVHVNIPNASLSPIRCIAWKSLFDEMTLFTSDMDGNILLHDLNDPFFPSKIFRVRHTYICLCGPGFGSGFLYGESDGIMRKNMCLTARKSIALTSHNSMIWQCAVSPHHGIMASVGSNGTAMVKPFAHNDIEYTQSHRPAEYTLYELVYDQNSKTFKYIDGIKPKTTFPEREYYNVLSNPIIALQKIAWNTNKNACGWVVSGGAAGLCRLEYTGL</sequence>
<keyword evidence="5" id="KW-1185">Reference proteome</keyword>
<evidence type="ECO:0000256" key="2">
    <source>
        <dbReference type="ARBA" id="ARBA00023163"/>
    </source>
</evidence>
<dbReference type="InterPro" id="IPR052416">
    <property type="entry name" value="GTF3C_component"/>
</dbReference>
<dbReference type="InterPro" id="IPR036322">
    <property type="entry name" value="WD40_repeat_dom_sf"/>
</dbReference>
<evidence type="ECO:0000256" key="1">
    <source>
        <dbReference type="ARBA" id="ARBA00004123"/>
    </source>
</evidence>
<organism evidence="4 5">
    <name type="scientific">Parasitella parasitica</name>
    <dbReference type="NCBI Taxonomy" id="35722"/>
    <lineage>
        <taxon>Eukaryota</taxon>
        <taxon>Fungi</taxon>
        <taxon>Fungi incertae sedis</taxon>
        <taxon>Mucoromycota</taxon>
        <taxon>Mucoromycotina</taxon>
        <taxon>Mucoromycetes</taxon>
        <taxon>Mucorales</taxon>
        <taxon>Mucorineae</taxon>
        <taxon>Mucoraceae</taxon>
        <taxon>Parasitella</taxon>
    </lineage>
</organism>
<dbReference type="PANTHER" id="PTHR15052">
    <property type="entry name" value="RNA POLYMERASE III TRANSCRIPTION INITIATION FACTOR COMPLEX SUBUNIT"/>
    <property type="match status" value="1"/>
</dbReference>
<dbReference type="Proteomes" id="UP000054107">
    <property type="component" value="Unassembled WGS sequence"/>
</dbReference>
<dbReference type="GO" id="GO:0000127">
    <property type="term" value="C:transcription factor TFIIIC complex"/>
    <property type="evidence" value="ECO:0007669"/>
    <property type="project" value="TreeGrafter"/>
</dbReference>
<dbReference type="AlphaFoldDB" id="A0A0B7N5X8"/>
<dbReference type="GO" id="GO:0006383">
    <property type="term" value="P:transcription by RNA polymerase III"/>
    <property type="evidence" value="ECO:0007669"/>
    <property type="project" value="TreeGrafter"/>
</dbReference>
<proteinExistence type="predicted"/>
<dbReference type="InterPro" id="IPR015943">
    <property type="entry name" value="WD40/YVTN_repeat-like_dom_sf"/>
</dbReference>
<dbReference type="Gene3D" id="2.130.10.10">
    <property type="entry name" value="YVTN repeat-like/Quinoprotein amine dehydrogenase"/>
    <property type="match status" value="1"/>
</dbReference>
<evidence type="ECO:0000313" key="4">
    <source>
        <dbReference type="EMBL" id="CEP10880.1"/>
    </source>
</evidence>
<reference evidence="4 5" key="1">
    <citation type="submission" date="2014-09" db="EMBL/GenBank/DDBJ databases">
        <authorList>
            <person name="Ellenberger Sabrina"/>
        </authorList>
    </citation>
    <scope>NUCLEOTIDE SEQUENCE [LARGE SCALE GENOMIC DNA]</scope>
    <source>
        <strain evidence="4 5">CBS 412.66</strain>
    </source>
</reference>
<dbReference type="GO" id="GO:0005634">
    <property type="term" value="C:nucleus"/>
    <property type="evidence" value="ECO:0007669"/>
    <property type="project" value="UniProtKB-SubCell"/>
</dbReference>
<name>A0A0B7N5X8_9FUNG</name>
<keyword evidence="2" id="KW-0804">Transcription</keyword>
<dbReference type="STRING" id="35722.A0A0B7N5X8"/>
<comment type="subcellular location">
    <subcellularLocation>
        <location evidence="1">Nucleus</location>
    </subcellularLocation>
</comment>
<dbReference type="SUPFAM" id="SSF50978">
    <property type="entry name" value="WD40 repeat-like"/>
    <property type="match status" value="1"/>
</dbReference>
<accession>A0A0B7N5X8</accession>
<gene>
    <name evidence="4" type="primary">PARPA_04677.1 scaffold 15556</name>
</gene>
<evidence type="ECO:0000313" key="5">
    <source>
        <dbReference type="Proteomes" id="UP000054107"/>
    </source>
</evidence>
<dbReference type="OrthoDB" id="4703at2759"/>
<keyword evidence="3" id="KW-0539">Nucleus</keyword>
<evidence type="ECO:0000256" key="3">
    <source>
        <dbReference type="ARBA" id="ARBA00023242"/>
    </source>
</evidence>
<dbReference type="PANTHER" id="PTHR15052:SF2">
    <property type="entry name" value="GENERAL TRANSCRIPTION FACTOR 3C POLYPEPTIDE 2"/>
    <property type="match status" value="1"/>
</dbReference>